<dbReference type="InParanoid" id="A0A0P0W640"/>
<keyword evidence="3" id="KW-1185">Reference proteome</keyword>
<reference evidence="2 3" key="3">
    <citation type="journal article" date="2013" name="Rice">
        <title>Improvement of the Oryza sativa Nipponbare reference genome using next generation sequence and optical map data.</title>
        <authorList>
            <person name="Kawahara Y."/>
            <person name="de la Bastide M."/>
            <person name="Hamilton J.P."/>
            <person name="Kanamori H."/>
            <person name="McCombie W.R."/>
            <person name="Ouyang S."/>
            <person name="Schwartz D.C."/>
            <person name="Tanaka T."/>
            <person name="Wu J."/>
            <person name="Zhou S."/>
            <person name="Childs K.L."/>
            <person name="Davidson R.M."/>
            <person name="Lin H."/>
            <person name="Quesada-Ocampo L."/>
            <person name="Vaillancourt B."/>
            <person name="Sakai H."/>
            <person name="Lee S.S."/>
            <person name="Kim J."/>
            <person name="Numa H."/>
            <person name="Itoh T."/>
            <person name="Buell C.R."/>
            <person name="Matsumoto T."/>
        </authorList>
    </citation>
    <scope>NUCLEOTIDE SEQUENCE [LARGE SCALE GENOMIC DNA]</scope>
    <source>
        <strain evidence="3">cv. Nipponbare</strain>
    </source>
</reference>
<protein>
    <submittedName>
        <fullName evidence="2">Os04g0115001 protein</fullName>
    </submittedName>
</protein>
<reference evidence="2 3" key="2">
    <citation type="journal article" date="2013" name="Plant Cell Physiol.">
        <title>Rice Annotation Project Database (RAP-DB): an integrative and interactive database for rice genomics.</title>
        <authorList>
            <person name="Sakai H."/>
            <person name="Lee S.S."/>
            <person name="Tanaka T."/>
            <person name="Numa H."/>
            <person name="Kim J."/>
            <person name="Kawahara Y."/>
            <person name="Wakimoto H."/>
            <person name="Yang C.C."/>
            <person name="Iwamoto M."/>
            <person name="Abe T."/>
            <person name="Yamada Y."/>
            <person name="Muto A."/>
            <person name="Inokuchi H."/>
            <person name="Ikemura T."/>
            <person name="Matsumoto T."/>
            <person name="Sasaki T."/>
            <person name="Itoh T."/>
        </authorList>
    </citation>
    <scope>NUCLEOTIDE SEQUENCE [LARGE SCALE GENOMIC DNA]</scope>
    <source>
        <strain evidence="3">cv. Nipponbare</strain>
    </source>
</reference>
<feature type="compositionally biased region" description="Pro residues" evidence="1">
    <location>
        <begin position="169"/>
        <end position="192"/>
    </location>
</feature>
<reference evidence="3" key="1">
    <citation type="journal article" date="2005" name="Nature">
        <title>The map-based sequence of the rice genome.</title>
        <authorList>
            <consortium name="International rice genome sequencing project (IRGSP)"/>
            <person name="Matsumoto T."/>
            <person name="Wu J."/>
            <person name="Kanamori H."/>
            <person name="Katayose Y."/>
            <person name="Fujisawa M."/>
            <person name="Namiki N."/>
            <person name="Mizuno H."/>
            <person name="Yamamoto K."/>
            <person name="Antonio B.A."/>
            <person name="Baba T."/>
            <person name="Sakata K."/>
            <person name="Nagamura Y."/>
            <person name="Aoki H."/>
            <person name="Arikawa K."/>
            <person name="Arita K."/>
            <person name="Bito T."/>
            <person name="Chiden Y."/>
            <person name="Fujitsuka N."/>
            <person name="Fukunaka R."/>
            <person name="Hamada M."/>
            <person name="Harada C."/>
            <person name="Hayashi A."/>
            <person name="Hijishita S."/>
            <person name="Honda M."/>
            <person name="Hosokawa S."/>
            <person name="Ichikawa Y."/>
            <person name="Idonuma A."/>
            <person name="Iijima M."/>
            <person name="Ikeda M."/>
            <person name="Ikeno M."/>
            <person name="Ito K."/>
            <person name="Ito S."/>
            <person name="Ito T."/>
            <person name="Ito Y."/>
            <person name="Ito Y."/>
            <person name="Iwabuchi A."/>
            <person name="Kamiya K."/>
            <person name="Karasawa W."/>
            <person name="Kurita K."/>
            <person name="Katagiri S."/>
            <person name="Kikuta A."/>
            <person name="Kobayashi H."/>
            <person name="Kobayashi N."/>
            <person name="Machita K."/>
            <person name="Maehara T."/>
            <person name="Masukawa M."/>
            <person name="Mizubayashi T."/>
            <person name="Mukai Y."/>
            <person name="Nagasaki H."/>
            <person name="Nagata Y."/>
            <person name="Naito S."/>
            <person name="Nakashima M."/>
            <person name="Nakama Y."/>
            <person name="Nakamichi Y."/>
            <person name="Nakamura M."/>
            <person name="Meguro A."/>
            <person name="Negishi M."/>
            <person name="Ohta I."/>
            <person name="Ohta T."/>
            <person name="Okamoto M."/>
            <person name="Ono N."/>
            <person name="Saji S."/>
            <person name="Sakaguchi M."/>
            <person name="Sakai K."/>
            <person name="Shibata M."/>
            <person name="Shimokawa T."/>
            <person name="Song J."/>
            <person name="Takazaki Y."/>
            <person name="Terasawa K."/>
            <person name="Tsugane M."/>
            <person name="Tsuji K."/>
            <person name="Ueda S."/>
            <person name="Waki K."/>
            <person name="Yamagata H."/>
            <person name="Yamamoto M."/>
            <person name="Yamamoto S."/>
            <person name="Yamane H."/>
            <person name="Yoshiki S."/>
            <person name="Yoshihara R."/>
            <person name="Yukawa K."/>
            <person name="Zhong H."/>
            <person name="Yano M."/>
            <person name="Yuan Q."/>
            <person name="Ouyang S."/>
            <person name="Liu J."/>
            <person name="Jones K.M."/>
            <person name="Gansberger K."/>
            <person name="Moffat K."/>
            <person name="Hill J."/>
            <person name="Bera J."/>
            <person name="Fadrosh D."/>
            <person name="Jin S."/>
            <person name="Johri S."/>
            <person name="Kim M."/>
            <person name="Overton L."/>
            <person name="Reardon M."/>
            <person name="Tsitrin T."/>
            <person name="Vuong H."/>
            <person name="Weaver B."/>
            <person name="Ciecko A."/>
            <person name="Tallon L."/>
            <person name="Jackson J."/>
            <person name="Pai G."/>
            <person name="Aken S.V."/>
            <person name="Utterback T."/>
            <person name="Reidmuller S."/>
            <person name="Feldblyum T."/>
            <person name="Hsiao J."/>
            <person name="Zismann V."/>
            <person name="Iobst S."/>
            <person name="de Vazeille A.R."/>
            <person name="Buell C.R."/>
            <person name="Ying K."/>
            <person name="Li Y."/>
            <person name="Lu T."/>
            <person name="Huang Y."/>
            <person name="Zhao Q."/>
            <person name="Feng Q."/>
            <person name="Zhang L."/>
            <person name="Zhu J."/>
            <person name="Weng Q."/>
            <person name="Mu J."/>
            <person name="Lu Y."/>
            <person name="Fan D."/>
            <person name="Liu Y."/>
            <person name="Guan J."/>
            <person name="Zhang Y."/>
            <person name="Yu S."/>
            <person name="Liu X."/>
            <person name="Zhang Y."/>
            <person name="Hong G."/>
            <person name="Han B."/>
            <person name="Choisne N."/>
            <person name="Demange N."/>
            <person name="Orjeda G."/>
            <person name="Samain S."/>
            <person name="Cattolico L."/>
            <person name="Pelletier E."/>
            <person name="Couloux A."/>
            <person name="Segurens B."/>
            <person name="Wincker P."/>
            <person name="D'Hont A."/>
            <person name="Scarpelli C."/>
            <person name="Weissenbach J."/>
            <person name="Salanoubat M."/>
            <person name="Quetier F."/>
            <person name="Yu Y."/>
            <person name="Kim H.R."/>
            <person name="Rambo T."/>
            <person name="Currie J."/>
            <person name="Collura K."/>
            <person name="Luo M."/>
            <person name="Yang T."/>
            <person name="Ammiraju J.S.S."/>
            <person name="Engler F."/>
            <person name="Soderlund C."/>
            <person name="Wing R.A."/>
            <person name="Palmer L.E."/>
            <person name="de la Bastide M."/>
            <person name="Spiegel L."/>
            <person name="Nascimento L."/>
            <person name="Zutavern T."/>
            <person name="O'Shaughnessy A."/>
            <person name="Dike S."/>
            <person name="Dedhia N."/>
            <person name="Preston R."/>
            <person name="Balija V."/>
            <person name="McCombie W.R."/>
            <person name="Chow T."/>
            <person name="Chen H."/>
            <person name="Chung M."/>
            <person name="Chen C."/>
            <person name="Shaw J."/>
            <person name="Wu H."/>
            <person name="Hsiao K."/>
            <person name="Chao Y."/>
            <person name="Chu M."/>
            <person name="Cheng C."/>
            <person name="Hour A."/>
            <person name="Lee P."/>
            <person name="Lin S."/>
            <person name="Lin Y."/>
            <person name="Liou J."/>
            <person name="Liu S."/>
            <person name="Hsing Y."/>
            <person name="Raghuvanshi S."/>
            <person name="Mohanty A."/>
            <person name="Bharti A.K."/>
            <person name="Gaur A."/>
            <person name="Gupta V."/>
            <person name="Kumar D."/>
            <person name="Ravi V."/>
            <person name="Vij S."/>
            <person name="Kapur A."/>
            <person name="Khurana P."/>
            <person name="Khurana P."/>
            <person name="Khurana J.P."/>
            <person name="Tyagi A.K."/>
            <person name="Gaikwad K."/>
            <person name="Singh A."/>
            <person name="Dalal V."/>
            <person name="Srivastava S."/>
            <person name="Dixit A."/>
            <person name="Pal A.K."/>
            <person name="Ghazi I.A."/>
            <person name="Yadav M."/>
            <person name="Pandit A."/>
            <person name="Bhargava A."/>
            <person name="Sureshbabu K."/>
            <person name="Batra K."/>
            <person name="Sharma T.R."/>
            <person name="Mohapatra T."/>
            <person name="Singh N.K."/>
            <person name="Messing J."/>
            <person name="Nelson A.B."/>
            <person name="Fuks G."/>
            <person name="Kavchok S."/>
            <person name="Keizer G."/>
            <person name="Linton E."/>
            <person name="Llaca V."/>
            <person name="Song R."/>
            <person name="Tanyolac B."/>
            <person name="Young S."/>
            <person name="Ho-Il K."/>
            <person name="Hahn J.H."/>
            <person name="Sangsakoo G."/>
            <person name="Vanavichit A."/>
            <person name="de Mattos Luiz.A.T."/>
            <person name="Zimmer P.D."/>
            <person name="Malone G."/>
            <person name="Dellagostin O."/>
            <person name="de Oliveira A.C."/>
            <person name="Bevan M."/>
            <person name="Bancroft I."/>
            <person name="Minx P."/>
            <person name="Cordum H."/>
            <person name="Wilson R."/>
            <person name="Cheng Z."/>
            <person name="Jin W."/>
            <person name="Jiang J."/>
            <person name="Leong S.A."/>
            <person name="Iwama H."/>
            <person name="Gojobori T."/>
            <person name="Itoh T."/>
            <person name="Niimura Y."/>
            <person name="Fujii Y."/>
            <person name="Habara T."/>
            <person name="Sakai H."/>
            <person name="Sato Y."/>
            <person name="Wilson G."/>
            <person name="Kumar K."/>
            <person name="McCouch S."/>
            <person name="Juretic N."/>
            <person name="Hoen D."/>
            <person name="Wright S."/>
            <person name="Bruskiewich R."/>
            <person name="Bureau T."/>
            <person name="Miyao A."/>
            <person name="Hirochika H."/>
            <person name="Nishikawa T."/>
            <person name="Kadowaki K."/>
            <person name="Sugiura M."/>
            <person name="Burr B."/>
            <person name="Sasaki T."/>
        </authorList>
    </citation>
    <scope>NUCLEOTIDE SEQUENCE [LARGE SCALE GENOMIC DNA]</scope>
    <source>
        <strain evidence="3">cv. Nipponbare</strain>
    </source>
</reference>
<name>A0A0P0W640_ORYSJ</name>
<accession>A0A0P0W640</accession>
<gene>
    <name evidence="2" type="ordered locus">Os04g0115001</name>
    <name evidence="2" type="ORF">OSNPB_040115001</name>
</gene>
<evidence type="ECO:0000313" key="3">
    <source>
        <dbReference type="Proteomes" id="UP000059680"/>
    </source>
</evidence>
<evidence type="ECO:0000313" key="2">
    <source>
        <dbReference type="EMBL" id="BAS87597.1"/>
    </source>
</evidence>
<proteinExistence type="predicted"/>
<dbReference type="Proteomes" id="UP000059680">
    <property type="component" value="Chromosome 4"/>
</dbReference>
<dbReference type="EMBL" id="AP014960">
    <property type="protein sequence ID" value="BAS87597.1"/>
    <property type="molecule type" value="Genomic_DNA"/>
</dbReference>
<evidence type="ECO:0000256" key="1">
    <source>
        <dbReference type="SAM" id="MobiDB-lite"/>
    </source>
</evidence>
<dbReference type="PaxDb" id="39947-A0A0P0W640"/>
<feature type="compositionally biased region" description="Polar residues" evidence="1">
    <location>
        <begin position="144"/>
        <end position="159"/>
    </location>
</feature>
<sequence>MPPRQIRHGSGSLVLRRQRLQTPPPPPPNVATRTQYPTAGNRPARSGRSARIWAVSSSRRRQYPLPLCGETERSPVAAVARPLLPTLRRELRLHRRKLARPIWSPGGQICRRGLVPLRYRRGLLVVAPVAASRTLCHRTRSCPRRQSSSGSTVPQQTPTSSRQRRAPPDASPPDPPDPARIWQPRPPPPAPPNSAATPAKCYRPNEVPRHQQPPRQVQPVGTDLGGFRLPMPAVPPALVR</sequence>
<dbReference type="AlphaFoldDB" id="A0A0P0W640"/>
<organism evidence="2 3">
    <name type="scientific">Oryza sativa subsp. japonica</name>
    <name type="common">Rice</name>
    <dbReference type="NCBI Taxonomy" id="39947"/>
    <lineage>
        <taxon>Eukaryota</taxon>
        <taxon>Viridiplantae</taxon>
        <taxon>Streptophyta</taxon>
        <taxon>Embryophyta</taxon>
        <taxon>Tracheophyta</taxon>
        <taxon>Spermatophyta</taxon>
        <taxon>Magnoliopsida</taxon>
        <taxon>Liliopsida</taxon>
        <taxon>Poales</taxon>
        <taxon>Poaceae</taxon>
        <taxon>BOP clade</taxon>
        <taxon>Oryzoideae</taxon>
        <taxon>Oryzeae</taxon>
        <taxon>Oryzinae</taxon>
        <taxon>Oryza</taxon>
        <taxon>Oryza sativa</taxon>
    </lineage>
</organism>
<feature type="region of interest" description="Disordered" evidence="1">
    <location>
        <begin position="1"/>
        <end position="49"/>
    </location>
</feature>
<feature type="region of interest" description="Disordered" evidence="1">
    <location>
        <begin position="138"/>
        <end position="240"/>
    </location>
</feature>